<dbReference type="AlphaFoldDB" id="A0A2M8KUB1"/>
<comment type="caution">
    <text evidence="1">The sequence shown here is derived from an EMBL/GenBank/DDBJ whole genome shotgun (WGS) entry which is preliminary data.</text>
</comment>
<evidence type="ECO:0000313" key="1">
    <source>
        <dbReference type="EMBL" id="PJE63453.1"/>
    </source>
</evidence>
<dbReference type="Proteomes" id="UP000231569">
    <property type="component" value="Unassembled WGS sequence"/>
</dbReference>
<organism evidence="1 2">
    <name type="scientific">Candidatus Roizmanbacteria bacterium CG10_big_fil_rev_8_21_14_0_10_45_7</name>
    <dbReference type="NCBI Taxonomy" id="1974854"/>
    <lineage>
        <taxon>Bacteria</taxon>
        <taxon>Candidatus Roizmaniibacteriota</taxon>
    </lineage>
</organism>
<reference evidence="2" key="1">
    <citation type="submission" date="2017-09" db="EMBL/GenBank/DDBJ databases">
        <title>Depth-based differentiation of microbial function through sediment-hosted aquifers and enrichment of novel symbionts in the deep terrestrial subsurface.</title>
        <authorList>
            <person name="Probst A.J."/>
            <person name="Ladd B."/>
            <person name="Jarett J.K."/>
            <person name="Geller-Mcgrath D.E."/>
            <person name="Sieber C.M.K."/>
            <person name="Emerson J.B."/>
            <person name="Anantharaman K."/>
            <person name="Thomas B.C."/>
            <person name="Malmstrom R."/>
            <person name="Stieglmeier M."/>
            <person name="Klingl A."/>
            <person name="Woyke T."/>
            <person name="Ryan C.M."/>
            <person name="Banfield J.F."/>
        </authorList>
    </citation>
    <scope>NUCLEOTIDE SEQUENCE [LARGE SCALE GENOMIC DNA]</scope>
</reference>
<protein>
    <submittedName>
        <fullName evidence="1">Uncharacterized protein</fullName>
    </submittedName>
</protein>
<proteinExistence type="predicted"/>
<name>A0A2M8KUB1_9BACT</name>
<dbReference type="EMBL" id="PFEE01000067">
    <property type="protein sequence ID" value="PJE63453.1"/>
    <property type="molecule type" value="Genomic_DNA"/>
</dbReference>
<evidence type="ECO:0000313" key="2">
    <source>
        <dbReference type="Proteomes" id="UP000231569"/>
    </source>
</evidence>
<sequence>MTLITKTYSMLLNMAQNVVFNEEQKKEVEKELALLALQLLEENIFTPAKGTEFSEYLLDNLEFIEDGEDMLDMLVEIHEDWGVTHKMLVDLLQKYIQLAEGQGESVPRPSMDTKKVEDIKSKLATLANLS</sequence>
<accession>A0A2M8KUB1</accession>
<gene>
    <name evidence="1" type="ORF">COU89_03260</name>
</gene>